<evidence type="ECO:0000256" key="2">
    <source>
        <dbReference type="ARBA" id="ARBA00022448"/>
    </source>
</evidence>
<reference evidence="10 11" key="1">
    <citation type="submission" date="2020-02" db="EMBL/GenBank/DDBJ databases">
        <title>Pseudoroseicyclus tamarix, sp. nov., isolated from offshore sediment of a Tamarix chinensis forest.</title>
        <authorList>
            <person name="Gai Y."/>
        </authorList>
    </citation>
    <scope>NUCLEOTIDE SEQUENCE [LARGE SCALE GENOMIC DNA]</scope>
    <source>
        <strain evidence="10 11">CLL3-39</strain>
    </source>
</reference>
<keyword evidence="7 8" id="KW-0472">Membrane</keyword>
<dbReference type="PROSITE" id="PS50928">
    <property type="entry name" value="ABC_TM1"/>
    <property type="match status" value="1"/>
</dbReference>
<feature type="transmembrane region" description="Helical" evidence="8">
    <location>
        <begin position="99"/>
        <end position="120"/>
    </location>
</feature>
<dbReference type="InterPro" id="IPR035906">
    <property type="entry name" value="MetI-like_sf"/>
</dbReference>
<evidence type="ECO:0000256" key="4">
    <source>
        <dbReference type="ARBA" id="ARBA00022519"/>
    </source>
</evidence>
<evidence type="ECO:0000256" key="8">
    <source>
        <dbReference type="RuleBase" id="RU363032"/>
    </source>
</evidence>
<dbReference type="Gene3D" id="1.10.3720.10">
    <property type="entry name" value="MetI-like"/>
    <property type="match status" value="1"/>
</dbReference>
<proteinExistence type="inferred from homology"/>
<accession>A0A6B2JVS4</accession>
<name>A0A6B2JVS4_9RHOB</name>
<keyword evidence="3" id="KW-1003">Cell membrane</keyword>
<dbReference type="Pfam" id="PF00528">
    <property type="entry name" value="BPD_transp_1"/>
    <property type="match status" value="1"/>
</dbReference>
<dbReference type="RefSeq" id="WP_163895242.1">
    <property type="nucleotide sequence ID" value="NZ_JAAFYS010000003.1"/>
</dbReference>
<keyword evidence="2 8" id="KW-0813">Transport</keyword>
<sequence>MRRAPTLLLLAPVLLVLVPLFGGALLFGAARSLGHMPEIGMDGWSLAPWREVLTDPQTWRALALSLWIAAAATALSLVAGTALALGLARPFRGAGLARLLVQVNLTVPHLLAGAGVLLLLSQSGLAARGAAAFGWIDAPAEFPALVWDRAAAGTIAAYVVKEVPFVTLLALSTLASLGPGPVEAARTTGASRWQALRFVTLPALAPTLSAAGAITFAFAFGAYELPALLGASHPLALPVLAWQKETATSLTERPEAMALALMTAAVAAGLVGLVARARR</sequence>
<dbReference type="SUPFAM" id="SSF161098">
    <property type="entry name" value="MetI-like"/>
    <property type="match status" value="1"/>
</dbReference>
<organism evidence="10 11">
    <name type="scientific">Pseudoroseicyclus tamaricis</name>
    <dbReference type="NCBI Taxonomy" id="2705421"/>
    <lineage>
        <taxon>Bacteria</taxon>
        <taxon>Pseudomonadati</taxon>
        <taxon>Pseudomonadota</taxon>
        <taxon>Alphaproteobacteria</taxon>
        <taxon>Rhodobacterales</taxon>
        <taxon>Paracoccaceae</taxon>
        <taxon>Pseudoroseicyclus</taxon>
    </lineage>
</organism>
<dbReference type="CDD" id="cd06261">
    <property type="entry name" value="TM_PBP2"/>
    <property type="match status" value="1"/>
</dbReference>
<comment type="caution">
    <text evidence="10">The sequence shown here is derived from an EMBL/GenBank/DDBJ whole genome shotgun (WGS) entry which is preliminary data.</text>
</comment>
<comment type="subcellular location">
    <subcellularLocation>
        <location evidence="1">Cell inner membrane</location>
        <topology evidence="1">Multi-pass membrane protein</topology>
    </subcellularLocation>
    <subcellularLocation>
        <location evidence="8">Cell membrane</location>
        <topology evidence="8">Multi-pass membrane protein</topology>
    </subcellularLocation>
</comment>
<keyword evidence="5 8" id="KW-0812">Transmembrane</keyword>
<feature type="transmembrane region" description="Helical" evidence="8">
    <location>
        <begin position="198"/>
        <end position="223"/>
    </location>
</feature>
<comment type="similarity">
    <text evidence="8">Belongs to the binding-protein-dependent transport system permease family.</text>
</comment>
<feature type="domain" description="ABC transmembrane type-1" evidence="9">
    <location>
        <begin position="62"/>
        <end position="274"/>
    </location>
</feature>
<evidence type="ECO:0000313" key="10">
    <source>
        <dbReference type="EMBL" id="NDV02378.1"/>
    </source>
</evidence>
<dbReference type="Proteomes" id="UP000474757">
    <property type="component" value="Unassembled WGS sequence"/>
</dbReference>
<protein>
    <submittedName>
        <fullName evidence="10">ABC transporter permease subunit</fullName>
    </submittedName>
</protein>
<dbReference type="GO" id="GO:0055085">
    <property type="term" value="P:transmembrane transport"/>
    <property type="evidence" value="ECO:0007669"/>
    <property type="project" value="InterPro"/>
</dbReference>
<feature type="transmembrane region" description="Helical" evidence="8">
    <location>
        <begin position="58"/>
        <end position="87"/>
    </location>
</feature>
<evidence type="ECO:0000256" key="1">
    <source>
        <dbReference type="ARBA" id="ARBA00004429"/>
    </source>
</evidence>
<evidence type="ECO:0000256" key="7">
    <source>
        <dbReference type="ARBA" id="ARBA00023136"/>
    </source>
</evidence>
<keyword evidence="11" id="KW-1185">Reference proteome</keyword>
<evidence type="ECO:0000259" key="9">
    <source>
        <dbReference type="PROSITE" id="PS50928"/>
    </source>
</evidence>
<dbReference type="AlphaFoldDB" id="A0A6B2JVS4"/>
<dbReference type="PANTHER" id="PTHR43357">
    <property type="entry name" value="INNER MEMBRANE ABC TRANSPORTER PERMEASE PROTEIN YDCV"/>
    <property type="match status" value="1"/>
</dbReference>
<feature type="transmembrane region" description="Helical" evidence="8">
    <location>
        <begin position="155"/>
        <end position="177"/>
    </location>
</feature>
<evidence type="ECO:0000256" key="3">
    <source>
        <dbReference type="ARBA" id="ARBA00022475"/>
    </source>
</evidence>
<dbReference type="InterPro" id="IPR000515">
    <property type="entry name" value="MetI-like"/>
</dbReference>
<dbReference type="GO" id="GO:0005886">
    <property type="term" value="C:plasma membrane"/>
    <property type="evidence" value="ECO:0007669"/>
    <property type="project" value="UniProtKB-SubCell"/>
</dbReference>
<evidence type="ECO:0000256" key="5">
    <source>
        <dbReference type="ARBA" id="ARBA00022692"/>
    </source>
</evidence>
<dbReference type="PANTHER" id="PTHR43357:SF4">
    <property type="entry name" value="INNER MEMBRANE ABC TRANSPORTER PERMEASE PROTEIN YDCV"/>
    <property type="match status" value="1"/>
</dbReference>
<feature type="transmembrane region" description="Helical" evidence="8">
    <location>
        <begin position="256"/>
        <end position="275"/>
    </location>
</feature>
<keyword evidence="6 8" id="KW-1133">Transmembrane helix</keyword>
<evidence type="ECO:0000313" key="11">
    <source>
        <dbReference type="Proteomes" id="UP000474757"/>
    </source>
</evidence>
<evidence type="ECO:0000256" key="6">
    <source>
        <dbReference type="ARBA" id="ARBA00022989"/>
    </source>
</evidence>
<dbReference type="EMBL" id="JAAGAB010000003">
    <property type="protein sequence ID" value="NDV02378.1"/>
    <property type="molecule type" value="Genomic_DNA"/>
</dbReference>
<gene>
    <name evidence="10" type="ORF">GZA08_15510</name>
</gene>
<keyword evidence="4" id="KW-0997">Cell inner membrane</keyword>